<evidence type="ECO:0000313" key="4">
    <source>
        <dbReference type="Proteomes" id="UP000001882"/>
    </source>
</evidence>
<keyword evidence="1" id="KW-1133">Transmembrane helix</keyword>
<evidence type="ECO:0000256" key="1">
    <source>
        <dbReference type="SAM" id="Phobius"/>
    </source>
</evidence>
<evidence type="ECO:0000259" key="2">
    <source>
        <dbReference type="Pfam" id="PF01676"/>
    </source>
</evidence>
<sequence>MRYLLMLLLAAFIFLSPSACAQGTVIVIIDGLGSSYLQGQPATYASGMPIDAIDMRSFDAADAYYQLKVPVPATEYGHAVIVTGYSNISPEEITYYHATIFDALHDDGYLALGILENGDSREMLGELDIAVREKNHSIYSPDFQFIKNGHGVSSNIGRMMQGYPGLSKIKAGKDPYEPYIRYNSWALGFARDTVDYMYESEQGADYVLIVNAGGLDSAGQNLGYDGYSAVLEGMDQDLMALIETCRRSGTILLITADHGMSFPDSTSRGSHANTMAASRNESLLAPLFFYSNITTNGGGTYGQECLAPTLLSLLDEPNTLSMSDGTPIPVKEKPTLFLMSEWPMNVSITGNDLSINAEVNGTYRASDLEKGDYLIQYDRKQENVHLDHDMTVELRKDGQDTQALPPWMAYGPVTVISVVGIAISLKLVWARR</sequence>
<dbReference type="eggNOG" id="arCOG04940">
    <property type="taxonomic scope" value="Archaea"/>
</dbReference>
<dbReference type="RefSeq" id="WP_012900733.1">
    <property type="nucleotide sequence ID" value="NC_013665.1"/>
</dbReference>
<dbReference type="EMBL" id="AP011532">
    <property type="protein sequence ID" value="BAI62059.1"/>
    <property type="molecule type" value="Genomic_DNA"/>
</dbReference>
<dbReference type="OrthoDB" id="147085at2157"/>
<reference evidence="3 4" key="1">
    <citation type="journal article" date="2007" name="Appl. Environ. Microbiol.">
        <title>Isolation of key methanogens for global methane emission from rice paddy fields: a novel isolate affiliated with the clone cluster rice cluster I.</title>
        <authorList>
            <person name="Sakai S."/>
            <person name="Imachi H."/>
            <person name="Sekiguchi Y."/>
            <person name="Ohashi A."/>
            <person name="Harada H."/>
            <person name="Kamagata Y."/>
        </authorList>
    </citation>
    <scope>NUCLEOTIDE SEQUENCE [LARGE SCALE GENOMIC DNA]</scope>
    <source>
        <strain evidence="4">DSM 17711 / JCM 13418 / NBRC 101707 / SANAE</strain>
    </source>
</reference>
<dbReference type="Pfam" id="PF01676">
    <property type="entry name" value="Metalloenzyme"/>
    <property type="match status" value="1"/>
</dbReference>
<evidence type="ECO:0000313" key="3">
    <source>
        <dbReference type="EMBL" id="BAI62059.1"/>
    </source>
</evidence>
<feature type="transmembrane region" description="Helical" evidence="1">
    <location>
        <begin position="407"/>
        <end position="429"/>
    </location>
</feature>
<dbReference type="Gene3D" id="3.40.720.10">
    <property type="entry name" value="Alkaline Phosphatase, subunit A"/>
    <property type="match status" value="1"/>
</dbReference>
<feature type="domain" description="Metalloenzyme" evidence="2">
    <location>
        <begin position="205"/>
        <end position="260"/>
    </location>
</feature>
<dbReference type="SUPFAM" id="SSF53649">
    <property type="entry name" value="Alkaline phosphatase-like"/>
    <property type="match status" value="1"/>
</dbReference>
<dbReference type="InterPro" id="IPR006124">
    <property type="entry name" value="Metalloenzyme"/>
</dbReference>
<dbReference type="AlphaFoldDB" id="D1Z037"/>
<organism evidence="3 4">
    <name type="scientific">Methanocella paludicola (strain DSM 17711 / JCM 13418 / NBRC 101707 / SANAE)</name>
    <dbReference type="NCBI Taxonomy" id="304371"/>
    <lineage>
        <taxon>Archaea</taxon>
        <taxon>Methanobacteriati</taxon>
        <taxon>Methanobacteriota</taxon>
        <taxon>Stenosarchaea group</taxon>
        <taxon>Methanomicrobia</taxon>
        <taxon>Methanocellales</taxon>
        <taxon>Methanocellaceae</taxon>
        <taxon>Methanocella</taxon>
    </lineage>
</organism>
<dbReference type="KEGG" id="mpd:MCP_1987"/>
<keyword evidence="1" id="KW-0472">Membrane</keyword>
<dbReference type="STRING" id="304371.MCP_1987"/>
<dbReference type="InParanoid" id="D1Z037"/>
<keyword evidence="1" id="KW-0812">Transmembrane</keyword>
<dbReference type="Proteomes" id="UP000001882">
    <property type="component" value="Chromosome"/>
</dbReference>
<gene>
    <name evidence="3" type="ordered locus">MCP_1987</name>
</gene>
<dbReference type="InterPro" id="IPR017850">
    <property type="entry name" value="Alkaline_phosphatase_core_sf"/>
</dbReference>
<name>D1Z037_METPS</name>
<dbReference type="GO" id="GO:0046872">
    <property type="term" value="F:metal ion binding"/>
    <property type="evidence" value="ECO:0007669"/>
    <property type="project" value="InterPro"/>
</dbReference>
<protein>
    <recommendedName>
        <fullName evidence="2">Metalloenzyme domain-containing protein</fullName>
    </recommendedName>
</protein>
<proteinExistence type="predicted"/>
<dbReference type="GeneID" id="8681849"/>
<accession>D1Z037</accession>
<reference evidence="3 4" key="2">
    <citation type="journal article" date="2008" name="Int. J. Syst. Evol. Microbiol.">
        <title>Methanocella paludicola gen. nov., sp. nov., a methane-producing archaeon, the first isolate of the lineage 'Rice Cluster I', and proposal of the new archaeal order Methanocellales ord. nov.</title>
        <authorList>
            <person name="Sakai S."/>
            <person name="Imachi H."/>
            <person name="Hanada S."/>
            <person name="Ohashi A."/>
            <person name="Harada H."/>
            <person name="Kamagata Y."/>
        </authorList>
    </citation>
    <scope>NUCLEOTIDE SEQUENCE [LARGE SCALE GENOMIC DNA]</scope>
    <source>
        <strain evidence="4">DSM 17711 / JCM 13418 / NBRC 101707 / SANAE</strain>
    </source>
</reference>
<reference evidence="4" key="3">
    <citation type="journal article" date="2011" name="PLoS ONE">
        <title>Genome sequence of a mesophilic hydrogenotrophic methanogen Methanocella paludicola, the first cultivated representative of the order Methanocellales.</title>
        <authorList>
            <person name="Sakai S."/>
            <person name="Takaki Y."/>
            <person name="Shimamura S."/>
            <person name="Sekine M."/>
            <person name="Tajima T."/>
            <person name="Kosugi H."/>
            <person name="Ichikawa N."/>
            <person name="Tasumi E."/>
            <person name="Hiraki A.T."/>
            <person name="Shimizu A."/>
            <person name="Kato Y."/>
            <person name="Nishiko R."/>
            <person name="Mori K."/>
            <person name="Fujita N."/>
            <person name="Imachi H."/>
            <person name="Takai K."/>
        </authorList>
    </citation>
    <scope>NUCLEOTIDE SEQUENCE [LARGE SCALE GENOMIC DNA]</scope>
    <source>
        <strain evidence="4">DSM 17711 / JCM 13418 / NBRC 101707 / SANAE</strain>
    </source>
</reference>
<dbReference type="GO" id="GO:0003824">
    <property type="term" value="F:catalytic activity"/>
    <property type="evidence" value="ECO:0007669"/>
    <property type="project" value="InterPro"/>
</dbReference>
<keyword evidence="4" id="KW-1185">Reference proteome</keyword>